<keyword evidence="1" id="KW-0732">Signal</keyword>
<protein>
    <recommendedName>
        <fullName evidence="1">Peptidyl-prolyl cis-trans isomerase</fullName>
        <shortName evidence="1">PPIase</shortName>
        <ecNumber evidence="1">5.2.1.8</ecNumber>
    </recommendedName>
</protein>
<feature type="chain" id="PRO_5015021773" description="Peptidyl-prolyl cis-trans isomerase" evidence="1">
    <location>
        <begin position="23"/>
        <end position="249"/>
    </location>
</feature>
<dbReference type="AlphaFoldDB" id="A0A2P6V1P3"/>
<keyword evidence="1 3" id="KW-0413">Isomerase</keyword>
<dbReference type="InterPro" id="IPR044233">
    <property type="entry name" value="CYP23-like"/>
</dbReference>
<dbReference type="PRINTS" id="PR00153">
    <property type="entry name" value="CSAPPISMRASE"/>
</dbReference>
<evidence type="ECO:0000313" key="4">
    <source>
        <dbReference type="Proteomes" id="UP000239649"/>
    </source>
</evidence>
<evidence type="ECO:0000256" key="1">
    <source>
        <dbReference type="RuleBase" id="RU363019"/>
    </source>
</evidence>
<dbReference type="Pfam" id="PF00160">
    <property type="entry name" value="Pro_isomerase"/>
    <property type="match status" value="1"/>
</dbReference>
<feature type="signal peptide" evidence="1">
    <location>
        <begin position="1"/>
        <end position="22"/>
    </location>
</feature>
<comment type="caution">
    <text evidence="3">The sequence shown here is derived from an EMBL/GenBank/DDBJ whole genome shotgun (WGS) entry which is preliminary data.</text>
</comment>
<sequence length="249" mass="27051">MRAPQMVFFGLALLLAASGTHAERGAGGESLTALSRERLVFQTEWGDIHMAFYPNVAPKTVDHIRRCGELGLYNTNHFFRVDRGFVAQTADINGGRTAPMSEAQRAVADLNVPFEVHADVKHSKRGILSMARGDDPGSGGSSFSILLGPAPHLDMNYAVFGEVTEGLETLSKFEELPTRTEGIFVMPTQRITILSTYTYVIDDTPAARPGQTAGDGQKLCSEALAEVQARYDAQAAALERIRAERLPGR</sequence>
<feature type="domain" description="PPIase cyclophilin-type" evidence="2">
    <location>
        <begin position="46"/>
        <end position="198"/>
    </location>
</feature>
<name>A0A2P6V1P3_9CHLO</name>
<keyword evidence="1" id="KW-0697">Rotamase</keyword>
<dbReference type="PANTHER" id="PTHR47511:SF1">
    <property type="entry name" value="PEPTIDYL-PROLYL CIS-TRANS ISOMERASE CYP23"/>
    <property type="match status" value="1"/>
</dbReference>
<dbReference type="CDD" id="cd00317">
    <property type="entry name" value="cyclophilin"/>
    <property type="match status" value="1"/>
</dbReference>
<dbReference type="Gene3D" id="2.40.100.10">
    <property type="entry name" value="Cyclophilin-like"/>
    <property type="match status" value="1"/>
</dbReference>
<comment type="catalytic activity">
    <reaction evidence="1">
        <text>[protein]-peptidylproline (omega=180) = [protein]-peptidylproline (omega=0)</text>
        <dbReference type="Rhea" id="RHEA:16237"/>
        <dbReference type="Rhea" id="RHEA-COMP:10747"/>
        <dbReference type="Rhea" id="RHEA-COMP:10748"/>
        <dbReference type="ChEBI" id="CHEBI:83833"/>
        <dbReference type="ChEBI" id="CHEBI:83834"/>
        <dbReference type="EC" id="5.2.1.8"/>
    </reaction>
</comment>
<proteinExistence type="inferred from homology"/>
<accession>A0A2P6V1P3</accession>
<organism evidence="3 4">
    <name type="scientific">Micractinium conductrix</name>
    <dbReference type="NCBI Taxonomy" id="554055"/>
    <lineage>
        <taxon>Eukaryota</taxon>
        <taxon>Viridiplantae</taxon>
        <taxon>Chlorophyta</taxon>
        <taxon>core chlorophytes</taxon>
        <taxon>Trebouxiophyceae</taxon>
        <taxon>Chlorellales</taxon>
        <taxon>Chlorellaceae</taxon>
        <taxon>Chlorella clade</taxon>
        <taxon>Micractinium</taxon>
    </lineage>
</organism>
<reference evidence="3 4" key="1">
    <citation type="journal article" date="2018" name="Plant J.">
        <title>Genome sequences of Chlorella sorokiniana UTEX 1602 and Micractinium conductrix SAG 241.80: implications to maltose excretion by a green alga.</title>
        <authorList>
            <person name="Arriola M.B."/>
            <person name="Velmurugan N."/>
            <person name="Zhang Y."/>
            <person name="Plunkett M.H."/>
            <person name="Hondzo H."/>
            <person name="Barney B.M."/>
        </authorList>
    </citation>
    <scope>NUCLEOTIDE SEQUENCE [LARGE SCALE GENOMIC DNA]</scope>
    <source>
        <strain evidence="3 4">SAG 241.80</strain>
    </source>
</reference>
<dbReference type="SUPFAM" id="SSF50891">
    <property type="entry name" value="Cyclophilin-like"/>
    <property type="match status" value="1"/>
</dbReference>
<dbReference type="Proteomes" id="UP000239649">
    <property type="component" value="Unassembled WGS sequence"/>
</dbReference>
<dbReference type="OrthoDB" id="408413at2759"/>
<evidence type="ECO:0000259" key="2">
    <source>
        <dbReference type="PROSITE" id="PS50072"/>
    </source>
</evidence>
<gene>
    <name evidence="3" type="ORF">C2E20_8414</name>
</gene>
<dbReference type="STRING" id="554055.A0A2P6V1P3"/>
<dbReference type="InterPro" id="IPR002130">
    <property type="entry name" value="Cyclophilin-type_PPIase_dom"/>
</dbReference>
<dbReference type="EC" id="5.2.1.8" evidence="1"/>
<evidence type="ECO:0000313" key="3">
    <source>
        <dbReference type="EMBL" id="PSC68000.1"/>
    </source>
</evidence>
<dbReference type="EMBL" id="LHPF02000044">
    <property type="protein sequence ID" value="PSC68000.1"/>
    <property type="molecule type" value="Genomic_DNA"/>
</dbReference>
<comment type="similarity">
    <text evidence="1">Belongs to the cyclophilin-type PPIase family.</text>
</comment>
<keyword evidence="4" id="KW-1185">Reference proteome</keyword>
<comment type="function">
    <text evidence="1">PPIases accelerate the folding of proteins. It catalyzes the cis-trans isomerization of proline imidic peptide bonds in oligopeptides.</text>
</comment>
<dbReference type="PANTHER" id="PTHR47511">
    <property type="entry name" value="PEPTIDYL-PROLYL CIS-TRANS ISOMERASE CYP23"/>
    <property type="match status" value="1"/>
</dbReference>
<dbReference type="PROSITE" id="PS50072">
    <property type="entry name" value="CSA_PPIASE_2"/>
    <property type="match status" value="1"/>
</dbReference>
<dbReference type="InterPro" id="IPR029000">
    <property type="entry name" value="Cyclophilin-like_dom_sf"/>
</dbReference>
<dbReference type="GO" id="GO:0003755">
    <property type="term" value="F:peptidyl-prolyl cis-trans isomerase activity"/>
    <property type="evidence" value="ECO:0007669"/>
    <property type="project" value="UniProtKB-UniRule"/>
</dbReference>